<evidence type="ECO:0000313" key="6">
    <source>
        <dbReference type="Proteomes" id="UP000051124"/>
    </source>
</evidence>
<dbReference type="Gene3D" id="2.130.10.10">
    <property type="entry name" value="YVTN repeat-like/Quinoprotein amine dehydrogenase"/>
    <property type="match status" value="1"/>
</dbReference>
<evidence type="ECO:0000313" key="5">
    <source>
        <dbReference type="EMBL" id="KPJ48850.1"/>
    </source>
</evidence>
<dbReference type="SUPFAM" id="SSF63825">
    <property type="entry name" value="YWTD domain"/>
    <property type="match status" value="1"/>
</dbReference>
<dbReference type="Gene3D" id="2.60.40.4070">
    <property type="match status" value="1"/>
</dbReference>
<dbReference type="InterPro" id="IPR015943">
    <property type="entry name" value="WD40/YVTN_repeat-like_dom_sf"/>
</dbReference>
<evidence type="ECO:0000259" key="3">
    <source>
        <dbReference type="Pfam" id="PF19190"/>
    </source>
</evidence>
<dbReference type="InterPro" id="IPR013783">
    <property type="entry name" value="Ig-like_fold"/>
</dbReference>
<dbReference type="Pfam" id="PF13860">
    <property type="entry name" value="FlgD_ig"/>
    <property type="match status" value="1"/>
</dbReference>
<dbReference type="InterPro" id="IPR024361">
    <property type="entry name" value="BACON"/>
</dbReference>
<protein>
    <recommendedName>
        <fullName evidence="7">FlgD Ig-like domain-containing protein</fullName>
    </recommendedName>
</protein>
<reference evidence="5 6" key="1">
    <citation type="journal article" date="2015" name="Microbiome">
        <title>Genomic resolution of linkages in carbon, nitrogen, and sulfur cycling among widespread estuary sediment bacteria.</title>
        <authorList>
            <person name="Baker B.J."/>
            <person name="Lazar C.S."/>
            <person name="Teske A.P."/>
            <person name="Dick G.J."/>
        </authorList>
    </citation>
    <scope>NUCLEOTIDE SEQUENCE [LARGE SCALE GENOMIC DNA]</scope>
    <source>
        <strain evidence="5">DG_26</strain>
    </source>
</reference>
<accession>A0A0S7WFE7</accession>
<name>A0A0S7WFE7_UNCT6</name>
<proteinExistence type="predicted"/>
<dbReference type="PATRIC" id="fig|1703771.3.peg.798"/>
<dbReference type="Pfam" id="PF19190">
    <property type="entry name" value="BACON_2"/>
    <property type="match status" value="1"/>
</dbReference>
<feature type="domain" description="BACON" evidence="3">
    <location>
        <begin position="1482"/>
        <end position="1547"/>
    </location>
</feature>
<dbReference type="NCBIfam" id="TIGR04183">
    <property type="entry name" value="Por_Secre_tail"/>
    <property type="match status" value="1"/>
</dbReference>
<dbReference type="InterPro" id="IPR054215">
    <property type="entry name" value="DUF6923"/>
</dbReference>
<sequence length="1771" mass="191077">MWYYYDFTAQTFGLASGYWLDFPDLVLGENYLYLTSNYVWEDDAFVSGTSIRRLPLDPLSTGSGFSYNYYRIGDRYSFRATHGADTTMYWAAHNTTSSIRIYHWTEGSGTIYYDNVAVTAWNDAVRTAPGPDGRDWLGYADGRVLGAWVSDAFEPGGALGFMWSASQGGSYPCPYVHVARFRLSDRTLINEPIVWNPTFAFAYPSVNVNGRDHIAGSIMYGGGPYYPSCGVFIWDDYSVTPPGWEFHMAWQGNSGPYINRSGDYLSTRPCHPYSNTWIATAFTLQGGPNNSHARPRFLWFGRERDIPRPEPQNLYAFNGYHEAVPLMWEPPSGHAPLNSALEPSQISAGIPPKVHGSQNREKTEMGSTKQTLLSYNIYRSSTPGGPYTLIANVDRQYYRDESVTNGNTYYYVVTAVYDIVEESGYSNESAGSPVFEGYYINSGWAPVAPILNGLIEPVEWRTASAVDMTAPGVSPSVTLYVMNDDGHLYLAVDDSGNITLDDWDQFGPYFDEDHDYEWPPSSPSGEGNFWVQYFTAGSRTDFRGIYGWWPSHYGADAPVVAPGVNQAIGSSSGHVQFEVEIDLATSELDVTTGDVIGWFIYAQIMPEAIFSGWWPQEHALSAYPWDAWLVPATYGDLALATAPDIDVSPSSFTFVVPEGGVASDHMAIWNTASPPAGDLAWAITSHEVTLSLRNGESLPVYLRAESDWMHTAGVADQFDWEAWRRDVEDATRLSDVVSPVGRSRDGAAKGIGDILDFFPAPNPQAVGVKYDPDWDAVWVTDEGGAQLFLLEPDPPYGVISTLTLPASVPGGPDDIAIVGDVLYITDYNGDLTTFDDVIYAVDKVSGALIDTWELDGAGNPNPSDSIDGVVGITTMGVPEQFFVTNHTDPLIRLVELQPGGMWLTLATFLSPVGGPTAGIDWDPSVGGFWVTNIAGRPAYLTDGIFNPIGSFPTPGTVTSGITSLHNGTLWASDFGDGMIYVLEGLLAECIWLSQSPSVGIVPAGGLQYVDVTVDATGLGAGTYECEMHIHSNDPDESPWIVPVTLIVPEPPDIAVSPSSLTFTVPPGGSDSQTLTVNNTALPGALDLMWHMTEQEVTLALTDGRELPVHVQPTALVESPVEYRTDANPPCTGPAPRDLLHRDGQPINTRYTARPLSMMDPTDSGFGPVAMQDVMAEVVLNNPETLVLHGGLPSGSHYPGAEFGNAGDFSFMYGLDYATDEFVTIDVGTGTVTSIGTATPYGSEAWTGLAMDPTDGTMYASGTDIIQSSLYTVNVATGVVTRIGEITNAPAIIAIAVSPWGEMYGLDIVNDVLVRIDKTTGAGAVIGPIGFNANYSQGMDFDESDGTLYLSAFNNDSFQGELRIADVFTGTTFLVGPLGSVFPGGTVEITGFGVATVGPDCPWLAEAPMSGVVAPSGAQDVDVMVDATGLAEGDYECHLVIRSNDPDEPTVNVPVQLAVREPDIAVSPPSFSDTLCIGESIDRTLTISNTGGSALDWSLSESPSVGWLSESPTSGSILPASSDDVTVSFDATGLSAGIYNTTLVITSNDPDEPTVNVPVQLTVREPDISVSPDSFAIVLPATETMDTILIVCNAGGCVLSCSLYVSPPVNWLSVGDTNLTVDPGACDTVDLYLNTAGLSVDIFNTTVVIMSNDPDEPTLEVPVQLTVTGLEEIQVGALLPVAFDMLQNIPNPARHQTRVLYQLPREAHVLIQVYDKTGTLIKTLIDDIQQAGYRSVLWNGQDEYGQRTPSGVYFYRIQAGDFTSTKMMILLR</sequence>
<feature type="domain" description="DUF6923" evidence="4">
    <location>
        <begin position="1209"/>
        <end position="1353"/>
    </location>
</feature>
<dbReference type="EMBL" id="LIZT01000091">
    <property type="protein sequence ID" value="KPJ48850.1"/>
    <property type="molecule type" value="Genomic_DNA"/>
</dbReference>
<organism evidence="5 6">
    <name type="scientific">candidate division TA06 bacterium DG_26</name>
    <dbReference type="NCBI Taxonomy" id="1703771"/>
    <lineage>
        <taxon>Bacteria</taxon>
        <taxon>Bacteria division TA06</taxon>
    </lineage>
</organism>
<dbReference type="Proteomes" id="UP000051124">
    <property type="component" value="Unassembled WGS sequence"/>
</dbReference>
<dbReference type="InterPro" id="IPR025965">
    <property type="entry name" value="FlgD/Vpr_Ig-like"/>
</dbReference>
<dbReference type="SUPFAM" id="SSF63829">
    <property type="entry name" value="Calcium-dependent phosphotriesterase"/>
    <property type="match status" value="1"/>
</dbReference>
<evidence type="ECO:0000259" key="4">
    <source>
        <dbReference type="Pfam" id="PF21959"/>
    </source>
</evidence>
<evidence type="ECO:0000256" key="1">
    <source>
        <dbReference type="SAM" id="MobiDB-lite"/>
    </source>
</evidence>
<gene>
    <name evidence="5" type="ORF">AMJ40_06770</name>
</gene>
<evidence type="ECO:0008006" key="7">
    <source>
        <dbReference type="Google" id="ProtNLM"/>
    </source>
</evidence>
<feature type="domain" description="FlgD/Vpr Ig-like" evidence="2">
    <location>
        <begin position="1698"/>
        <end position="1758"/>
    </location>
</feature>
<dbReference type="Pfam" id="PF21959">
    <property type="entry name" value="DUF6923"/>
    <property type="match status" value="1"/>
</dbReference>
<feature type="region of interest" description="Disordered" evidence="1">
    <location>
        <begin position="1122"/>
        <end position="1142"/>
    </location>
</feature>
<comment type="caution">
    <text evidence="5">The sequence shown here is derived from an EMBL/GenBank/DDBJ whole genome shotgun (WGS) entry which is preliminary data.</text>
</comment>
<dbReference type="InterPro" id="IPR026444">
    <property type="entry name" value="Secre_tail"/>
</dbReference>
<dbReference type="Gene3D" id="2.60.40.10">
    <property type="entry name" value="Immunoglobulins"/>
    <property type="match status" value="3"/>
</dbReference>
<evidence type="ECO:0000259" key="2">
    <source>
        <dbReference type="Pfam" id="PF13860"/>
    </source>
</evidence>